<reference evidence="4" key="1">
    <citation type="journal article" date="2021" name="PeerJ">
        <title>Extensive microbial diversity within the chicken gut microbiome revealed by metagenomics and culture.</title>
        <authorList>
            <person name="Gilroy R."/>
            <person name="Ravi A."/>
            <person name="Getino M."/>
            <person name="Pursley I."/>
            <person name="Horton D.L."/>
            <person name="Alikhan N.F."/>
            <person name="Baker D."/>
            <person name="Gharbi K."/>
            <person name="Hall N."/>
            <person name="Watson M."/>
            <person name="Adriaenssens E.M."/>
            <person name="Foster-Nyarko E."/>
            <person name="Jarju S."/>
            <person name="Secka A."/>
            <person name="Antonio M."/>
            <person name="Oren A."/>
            <person name="Chaudhuri R.R."/>
            <person name="La Ragione R."/>
            <person name="Hildebrand F."/>
            <person name="Pallen M.J."/>
        </authorList>
    </citation>
    <scope>NUCLEOTIDE SEQUENCE</scope>
    <source>
        <strain evidence="4">1719</strain>
    </source>
</reference>
<evidence type="ECO:0000313" key="4">
    <source>
        <dbReference type="EMBL" id="HIX55024.1"/>
    </source>
</evidence>
<dbReference type="Pfam" id="PF13899">
    <property type="entry name" value="Thioredoxin_7"/>
    <property type="match status" value="1"/>
</dbReference>
<protein>
    <submittedName>
        <fullName evidence="4">Thioredoxin family protein</fullName>
    </submittedName>
</protein>
<comment type="caution">
    <text evidence="4">The sequence shown here is derived from an EMBL/GenBank/DDBJ whole genome shotgun (WGS) entry which is preliminary data.</text>
</comment>
<dbReference type="PROSITE" id="PS00194">
    <property type="entry name" value="THIOREDOXIN_1"/>
    <property type="match status" value="2"/>
</dbReference>
<gene>
    <name evidence="4" type="ORF">H9853_08360</name>
</gene>
<dbReference type="EMBL" id="DXEZ01000227">
    <property type="protein sequence ID" value="HIX55024.1"/>
    <property type="molecule type" value="Genomic_DNA"/>
</dbReference>
<dbReference type="GO" id="GO:0045454">
    <property type="term" value="P:cell redox homeostasis"/>
    <property type="evidence" value="ECO:0007669"/>
    <property type="project" value="TreeGrafter"/>
</dbReference>
<dbReference type="Gene3D" id="3.40.30.10">
    <property type="entry name" value="Glutaredoxin"/>
    <property type="match status" value="2"/>
</dbReference>
<keyword evidence="2" id="KW-0732">Signal</keyword>
<name>A0A9D1W9T1_9SPHI</name>
<evidence type="ECO:0000259" key="3">
    <source>
        <dbReference type="PROSITE" id="PS51352"/>
    </source>
</evidence>
<feature type="domain" description="Thioredoxin" evidence="3">
    <location>
        <begin position="366"/>
        <end position="482"/>
    </location>
</feature>
<sequence>MINIKIKTLILLLFCANFSFAQSNKVNFHHTTDLNRISSEAREKEKLIFIDFYTDWCAPCKKMDKEVFTNTEVSDIINKNFISVKINAEKKGGVDLAKKYGVSAYPYFLILKSDLSVKGHILGASSAELFLDKIQVYLDSNRSKNQVLSRFQAGERTPQLINDYALLLMKEGKEKEGYEVINDYYNFLNKEERATEENWFIFKRYTLKRDNERIEDLVDSQDLFRKNLGDSIIDPYLERLFRQDLLPLANGNIKPHKESIHNLREFLSNSKLKTTVSLNSMLEIAEARLLHANNLETFKAIKKEFSTLKSEDRFILMLNFKPNKSSDSIAINNIQEALLSKYIPEQNEYNQKMLNRILGDLKKLKLKDGVKFKNLSLKEALSLASETNKTLFLDVYAEWCGPCKEMDRSVFPLKEVGDFFNDRFVSIKIDAEKGEGLQIRKKYNINAYPTYLFLNGNGDEVLRLIGFQGPKDLLRKTEEGLSEKPFNQVLEDYNSNLDRSSYNIEKIVKTYFETGYKNKGEQILDSLFQVLTDKEKTSQEYLSLYRYAQNDKSERMQYFIENHSKFQSLLGWYEFQELVDSIFPQLLMNQQAQFRKKQFLDKSFPYLENFLLKENSETKALLELIRLAEKQDMDSILNHLNEKIMLYKGRNRVFASYMAISVPNKGTPDQNVKLKKILDKVLEVENDPISIESFTMFRDRIKIEH</sequence>
<dbReference type="Pfam" id="PF13098">
    <property type="entry name" value="Thioredoxin_2"/>
    <property type="match status" value="1"/>
</dbReference>
<feature type="domain" description="Thioredoxin" evidence="3">
    <location>
        <begin position="19"/>
        <end position="139"/>
    </location>
</feature>
<dbReference type="InterPro" id="IPR017937">
    <property type="entry name" value="Thioredoxin_CS"/>
</dbReference>
<evidence type="ECO:0000313" key="5">
    <source>
        <dbReference type="Proteomes" id="UP000824156"/>
    </source>
</evidence>
<dbReference type="AlphaFoldDB" id="A0A9D1W9T1"/>
<dbReference type="GO" id="GO:0015035">
    <property type="term" value="F:protein-disulfide reductase activity"/>
    <property type="evidence" value="ECO:0007669"/>
    <property type="project" value="TreeGrafter"/>
</dbReference>
<reference evidence="4" key="2">
    <citation type="submission" date="2021-04" db="EMBL/GenBank/DDBJ databases">
        <authorList>
            <person name="Gilroy R."/>
        </authorList>
    </citation>
    <scope>NUCLEOTIDE SEQUENCE</scope>
    <source>
        <strain evidence="4">1719</strain>
    </source>
</reference>
<feature type="chain" id="PRO_5039652803" evidence="2">
    <location>
        <begin position="22"/>
        <end position="705"/>
    </location>
</feature>
<organism evidence="4 5">
    <name type="scientific">Candidatus Sphingobacterium stercoripullorum</name>
    <dbReference type="NCBI Taxonomy" id="2838759"/>
    <lineage>
        <taxon>Bacteria</taxon>
        <taxon>Pseudomonadati</taxon>
        <taxon>Bacteroidota</taxon>
        <taxon>Sphingobacteriia</taxon>
        <taxon>Sphingobacteriales</taxon>
        <taxon>Sphingobacteriaceae</taxon>
        <taxon>Sphingobacterium</taxon>
    </lineage>
</organism>
<dbReference type="InterPro" id="IPR013766">
    <property type="entry name" value="Thioredoxin_domain"/>
</dbReference>
<accession>A0A9D1W9T1</accession>
<dbReference type="SUPFAM" id="SSF52833">
    <property type="entry name" value="Thioredoxin-like"/>
    <property type="match status" value="2"/>
</dbReference>
<dbReference type="PANTHER" id="PTHR32234">
    <property type="entry name" value="THIOL:DISULFIDE INTERCHANGE PROTEIN DSBD"/>
    <property type="match status" value="1"/>
</dbReference>
<proteinExistence type="predicted"/>
<dbReference type="Proteomes" id="UP000824156">
    <property type="component" value="Unassembled WGS sequence"/>
</dbReference>
<dbReference type="InterPro" id="IPR012336">
    <property type="entry name" value="Thioredoxin-like_fold"/>
</dbReference>
<feature type="signal peptide" evidence="2">
    <location>
        <begin position="1"/>
        <end position="21"/>
    </location>
</feature>
<keyword evidence="1" id="KW-0676">Redox-active center</keyword>
<dbReference type="InterPro" id="IPR036249">
    <property type="entry name" value="Thioredoxin-like_sf"/>
</dbReference>
<evidence type="ECO:0000256" key="2">
    <source>
        <dbReference type="SAM" id="SignalP"/>
    </source>
</evidence>
<evidence type="ECO:0000256" key="1">
    <source>
        <dbReference type="ARBA" id="ARBA00023284"/>
    </source>
</evidence>
<dbReference type="PROSITE" id="PS51352">
    <property type="entry name" value="THIOREDOXIN_2"/>
    <property type="match status" value="2"/>
</dbReference>
<dbReference type="PANTHER" id="PTHR32234:SF0">
    <property type="entry name" value="THIOL:DISULFIDE INTERCHANGE PROTEIN DSBD"/>
    <property type="match status" value="1"/>
</dbReference>